<evidence type="ECO:0000313" key="2">
    <source>
        <dbReference type="Proteomes" id="UP001314796"/>
    </source>
</evidence>
<dbReference type="CDD" id="cd06192">
    <property type="entry name" value="DHOD_e_trans_like"/>
    <property type="match status" value="1"/>
</dbReference>
<accession>A0ABS2NMD5</accession>
<dbReference type="Gene3D" id="2.40.30.10">
    <property type="entry name" value="Translation factors"/>
    <property type="match status" value="1"/>
</dbReference>
<dbReference type="NCBIfam" id="NF004470">
    <property type="entry name" value="PRK05802.1"/>
    <property type="match status" value="1"/>
</dbReference>
<protein>
    <submittedName>
        <fullName evidence="1">NAD(P)H-flavin reductase</fullName>
    </submittedName>
</protein>
<dbReference type="InterPro" id="IPR036010">
    <property type="entry name" value="2Fe-2S_ferredoxin-like_sf"/>
</dbReference>
<dbReference type="PANTHER" id="PTHR43513">
    <property type="entry name" value="DIHYDROOROTATE DEHYDROGENASE B (NAD(+)), ELECTRON TRANSFER SUBUNIT"/>
    <property type="match status" value="1"/>
</dbReference>
<dbReference type="Proteomes" id="UP001314796">
    <property type="component" value="Unassembled WGS sequence"/>
</dbReference>
<sequence>MAIQGDYCIDAGSEYCPCYLAEMNCCIMCTRLMDRDCCDCNWRGVCIYQDYHFLNYQKKATRGYQKVEIIEREEIDKKVLVFTLKTPHTLARQLKQPGSYIFIRNQSLAQYFDIPISIMEVDEEENHVKIAVEIHGVKTKTIKDVNDTLLIKGPYWNGLFGLEHLKKAKDMKCLFITRGVAQAPAVLAINYLMRNNNQVDVVIDPGKAYINLIREYTKANIIEEGWNLYTPEAKRMLHNLLTNGDYKMIFVGGSDYLQQNLFTVFGDYKNLPLVLTNNKEICCGEGVCGACIVYDADGIPIRSCKTQIVHKK</sequence>
<evidence type="ECO:0000313" key="1">
    <source>
        <dbReference type="EMBL" id="MBM7614067.1"/>
    </source>
</evidence>
<dbReference type="RefSeq" id="WP_204400338.1">
    <property type="nucleotide sequence ID" value="NZ_JAFBEE010000002.1"/>
</dbReference>
<comment type="caution">
    <text evidence="1">The sequence shown here is derived from an EMBL/GenBank/DDBJ whole genome shotgun (WGS) entry which is preliminary data.</text>
</comment>
<keyword evidence="2" id="KW-1185">Reference proteome</keyword>
<gene>
    <name evidence="1" type="ORF">JOC73_000576</name>
</gene>
<dbReference type="InterPro" id="IPR050353">
    <property type="entry name" value="PyrK_electron_transfer"/>
</dbReference>
<dbReference type="PANTHER" id="PTHR43513:SF3">
    <property type="entry name" value="DIHYDROOROTATE DEHYDROGENASE B (NAD(+)), ELECTRON TRANSFER SUBUNIT-RELATED"/>
    <property type="match status" value="1"/>
</dbReference>
<dbReference type="Gene3D" id="3.10.20.30">
    <property type="match status" value="1"/>
</dbReference>
<dbReference type="InterPro" id="IPR012675">
    <property type="entry name" value="Beta-grasp_dom_sf"/>
</dbReference>
<dbReference type="SUPFAM" id="SSF63380">
    <property type="entry name" value="Riboflavin synthase domain-like"/>
    <property type="match status" value="1"/>
</dbReference>
<dbReference type="PROSITE" id="PS00197">
    <property type="entry name" value="2FE2S_FER_1"/>
    <property type="match status" value="1"/>
</dbReference>
<dbReference type="InterPro" id="IPR006058">
    <property type="entry name" value="2Fe2S_fd_BS"/>
</dbReference>
<proteinExistence type="predicted"/>
<reference evidence="1 2" key="1">
    <citation type="submission" date="2021-01" db="EMBL/GenBank/DDBJ databases">
        <title>Genomic Encyclopedia of Type Strains, Phase IV (KMG-IV): sequencing the most valuable type-strain genomes for metagenomic binning, comparative biology and taxonomic classification.</title>
        <authorList>
            <person name="Goeker M."/>
        </authorList>
    </citation>
    <scope>NUCLEOTIDE SEQUENCE [LARGE SCALE GENOMIC DNA]</scope>
    <source>
        <strain evidence="1 2">DSM 25890</strain>
    </source>
</reference>
<name>A0ABS2NMD5_9FIRM</name>
<dbReference type="InterPro" id="IPR017938">
    <property type="entry name" value="Riboflavin_synthase-like_b-brl"/>
</dbReference>
<organism evidence="1 2">
    <name type="scientific">Alkaliphilus hydrothermalis</name>
    <dbReference type="NCBI Taxonomy" id="1482730"/>
    <lineage>
        <taxon>Bacteria</taxon>
        <taxon>Bacillati</taxon>
        <taxon>Bacillota</taxon>
        <taxon>Clostridia</taxon>
        <taxon>Peptostreptococcales</taxon>
        <taxon>Natronincolaceae</taxon>
        <taxon>Alkaliphilus</taxon>
    </lineage>
</organism>
<dbReference type="SUPFAM" id="SSF54292">
    <property type="entry name" value="2Fe-2S ferredoxin-like"/>
    <property type="match status" value="1"/>
</dbReference>
<dbReference type="EMBL" id="JAFBEE010000002">
    <property type="protein sequence ID" value="MBM7614067.1"/>
    <property type="molecule type" value="Genomic_DNA"/>
</dbReference>